<dbReference type="RefSeq" id="WP_110435437.1">
    <property type="nucleotide sequence ID" value="NZ_JAJEPX010000059.1"/>
</dbReference>
<organism evidence="1 2">
    <name type="scientific">Agathobaculum butyriciproducens</name>
    <dbReference type="NCBI Taxonomy" id="1628085"/>
    <lineage>
        <taxon>Bacteria</taxon>
        <taxon>Bacillati</taxon>
        <taxon>Bacillota</taxon>
        <taxon>Clostridia</taxon>
        <taxon>Eubacteriales</taxon>
        <taxon>Butyricicoccaceae</taxon>
        <taxon>Agathobaculum</taxon>
    </lineage>
</organism>
<dbReference type="SUPFAM" id="SSF55594">
    <property type="entry name" value="HPr-like"/>
    <property type="match status" value="1"/>
</dbReference>
<comment type="caution">
    <text evidence="1">The sequence shown here is derived from an EMBL/GenBank/DDBJ whole genome shotgun (WGS) entry which is preliminary data.</text>
</comment>
<dbReference type="Gene3D" id="3.30.1340.10">
    <property type="entry name" value="HPr-like"/>
    <property type="match status" value="1"/>
</dbReference>
<protein>
    <submittedName>
        <fullName evidence="1">HPr family phosphocarrier protein</fullName>
    </submittedName>
</protein>
<evidence type="ECO:0000313" key="2">
    <source>
        <dbReference type="Proteomes" id="UP001298753"/>
    </source>
</evidence>
<dbReference type="AlphaFoldDB" id="A0AAW4W9T3"/>
<name>A0AAW4W9T3_9FIRM</name>
<dbReference type="GeneID" id="98659025"/>
<reference evidence="1 2" key="1">
    <citation type="submission" date="2021-10" db="EMBL/GenBank/DDBJ databases">
        <title>Anaerobic single-cell dispensing facilitates the cultivation of human gut bacteria.</title>
        <authorList>
            <person name="Afrizal A."/>
        </authorList>
    </citation>
    <scope>NUCLEOTIDE SEQUENCE [LARGE SCALE GENOMIC DNA]</scope>
    <source>
        <strain evidence="1 2">CLA-AA-H270</strain>
    </source>
</reference>
<evidence type="ECO:0000313" key="1">
    <source>
        <dbReference type="EMBL" id="MCC2177825.1"/>
    </source>
</evidence>
<accession>A0AAW4W9T3</accession>
<gene>
    <name evidence="1" type="ORF">LKD22_11945</name>
</gene>
<dbReference type="InterPro" id="IPR035895">
    <property type="entry name" value="HPr-like_sf"/>
</dbReference>
<dbReference type="EMBL" id="JAJEPX010000059">
    <property type="protein sequence ID" value="MCC2177825.1"/>
    <property type="molecule type" value="Genomic_DNA"/>
</dbReference>
<sequence>MTQVKIRLQQVDQVKDFVNLLSRYPYEIDLVSGRYTIDAKSLLGIYSLDLSNPLTLVIYSEDCGELLEQLHAILPVCEVQTH</sequence>
<keyword evidence="2" id="KW-1185">Reference proteome</keyword>
<dbReference type="Proteomes" id="UP001298753">
    <property type="component" value="Unassembled WGS sequence"/>
</dbReference>
<proteinExistence type="predicted"/>